<dbReference type="SMART" id="SM00855">
    <property type="entry name" value="PGAM"/>
    <property type="match status" value="1"/>
</dbReference>
<keyword evidence="2" id="KW-1185">Reference proteome</keyword>
<dbReference type="Pfam" id="PF00300">
    <property type="entry name" value="His_Phos_1"/>
    <property type="match status" value="1"/>
</dbReference>
<dbReference type="eggNOG" id="COG0406">
    <property type="taxonomic scope" value="Bacteria"/>
</dbReference>
<gene>
    <name evidence="1" type="ORF">Y900_011810</name>
</gene>
<keyword evidence="1" id="KW-0418">Kinase</keyword>
<dbReference type="PANTHER" id="PTHR48100">
    <property type="entry name" value="BROAD-SPECIFICITY PHOSPHATASE YOR283W-RELATED"/>
    <property type="match status" value="1"/>
</dbReference>
<dbReference type="GO" id="GO:0005737">
    <property type="term" value="C:cytoplasm"/>
    <property type="evidence" value="ECO:0007669"/>
    <property type="project" value="TreeGrafter"/>
</dbReference>
<dbReference type="InterPro" id="IPR013078">
    <property type="entry name" value="His_Pase_superF_clade-1"/>
</dbReference>
<keyword evidence="1" id="KW-0808">Transferase</keyword>
<dbReference type="InterPro" id="IPR029033">
    <property type="entry name" value="His_PPase_superfam"/>
</dbReference>
<dbReference type="Proteomes" id="UP000022835">
    <property type="component" value="Unassembled WGS sequence"/>
</dbReference>
<dbReference type="GO" id="GO:0016301">
    <property type="term" value="F:kinase activity"/>
    <property type="evidence" value="ECO:0007669"/>
    <property type="project" value="UniProtKB-KW"/>
</dbReference>
<proteinExistence type="predicted"/>
<dbReference type="AlphaFoldDB" id="A0A064CGY4"/>
<protein>
    <submittedName>
        <fullName evidence="1">Phosphoglycerate kinase</fullName>
    </submittedName>
</protein>
<sequence length="202" mass="22513">MQLLLVRHALPHRTEAGEGSDPELSDEGWDQARRLPEALDRFPLARLVSSPQRRALQTAEPVAKATGLTVDIDDRLAEYDRGLSHYVPIEQVRKERPEEWARMADGRLPTSVDEGEFRGRVSAALSDIVAAADHDATVAVFSHGGVINVILHELLGTKRLLSFPIDYVSITRLLYARSGFGTVAAVNTTEHVWDLLPRNQRY</sequence>
<dbReference type="CDD" id="cd07067">
    <property type="entry name" value="HP_PGM_like"/>
    <property type="match status" value="1"/>
</dbReference>
<name>A0A064CGY4_9MYCO</name>
<dbReference type="PANTHER" id="PTHR48100:SF1">
    <property type="entry name" value="HISTIDINE PHOSPHATASE FAMILY PROTEIN-RELATED"/>
    <property type="match status" value="1"/>
</dbReference>
<dbReference type="OrthoDB" id="5241674at2"/>
<evidence type="ECO:0000313" key="2">
    <source>
        <dbReference type="Proteomes" id="UP000022835"/>
    </source>
</evidence>
<dbReference type="EMBL" id="JALN02000001">
    <property type="protein sequence ID" value="KDE99605.1"/>
    <property type="molecule type" value="Genomic_DNA"/>
</dbReference>
<dbReference type="SUPFAM" id="SSF53254">
    <property type="entry name" value="Phosphoglycerate mutase-like"/>
    <property type="match status" value="1"/>
</dbReference>
<accession>A0A064CGY4</accession>
<comment type="caution">
    <text evidence="1">The sequence shown here is derived from an EMBL/GenBank/DDBJ whole genome shotgun (WGS) entry which is preliminary data.</text>
</comment>
<dbReference type="GO" id="GO:0016791">
    <property type="term" value="F:phosphatase activity"/>
    <property type="evidence" value="ECO:0007669"/>
    <property type="project" value="TreeGrafter"/>
</dbReference>
<organism evidence="1 2">
    <name type="scientific">Mycolicibacterium aromaticivorans JS19b1 = JCM 16368</name>
    <dbReference type="NCBI Taxonomy" id="1440774"/>
    <lineage>
        <taxon>Bacteria</taxon>
        <taxon>Bacillati</taxon>
        <taxon>Actinomycetota</taxon>
        <taxon>Actinomycetes</taxon>
        <taxon>Mycobacteriales</taxon>
        <taxon>Mycobacteriaceae</taxon>
        <taxon>Mycolicibacterium</taxon>
    </lineage>
</organism>
<reference evidence="1" key="1">
    <citation type="submission" date="2014-05" db="EMBL/GenBank/DDBJ databases">
        <title>Genome sequence of Mycobacterium aromaticivorans strain JS19b1T (= DSM 45407T).</title>
        <authorList>
            <person name="Kwak Y."/>
            <person name="Park G.-S."/>
            <person name="Li Q.X."/>
            <person name="Lee S.-E."/>
            <person name="Shin J.-H."/>
        </authorList>
    </citation>
    <scope>NUCLEOTIDE SEQUENCE [LARGE SCALE GENOMIC DNA]</scope>
    <source>
        <strain evidence="1">JS19b1</strain>
    </source>
</reference>
<dbReference type="STRING" id="1440774.Y900_011810"/>
<dbReference type="RefSeq" id="WP_036341946.1">
    <property type="nucleotide sequence ID" value="NZ_JALN02000001.1"/>
</dbReference>
<dbReference type="InterPro" id="IPR050275">
    <property type="entry name" value="PGM_Phosphatase"/>
</dbReference>
<dbReference type="Gene3D" id="3.40.50.1240">
    <property type="entry name" value="Phosphoglycerate mutase-like"/>
    <property type="match status" value="1"/>
</dbReference>
<evidence type="ECO:0000313" key="1">
    <source>
        <dbReference type="EMBL" id="KDE99605.1"/>
    </source>
</evidence>